<dbReference type="InterPro" id="IPR021183">
    <property type="entry name" value="NatA_aux_su"/>
</dbReference>
<keyword evidence="6" id="KW-1185">Reference proteome</keyword>
<dbReference type="EMBL" id="JABCRI010000009">
    <property type="protein sequence ID" value="KAF8400742.1"/>
    <property type="molecule type" value="Genomic_DNA"/>
</dbReference>
<dbReference type="Pfam" id="PF13414">
    <property type="entry name" value="TPR_11"/>
    <property type="match status" value="1"/>
</dbReference>
<sequence>MGASLPPKEANLFKLIVKSYETKQYKKGLKAADTILKKFPDHGETLSMKGLTLNCMDRKSEAYELVRRGLKNDLKSHVCWHVYGLLYRSDREYREAIKCYRNALRIDPDNIEILRDLSLLQAQMRDLTGFVETRQQLLTLKPNHRMNWIGFAVAHHLNSNGSKAIEILEAYEGTLEDDYPPDNERGEHGEMLLYKISLLEECGFFERALEELHKREPKIVDKLAYKEQQVSLFVKLGRLGDGEKIYRALLSMNPDNYRVHNRPWVVLGDFNVVMLGIEKRGGVSVPLRSVRGVCHGVFEAGLIDLRWKGPLFTWSNSSLGANRITSKLERCMVNVDWLQTFPDVEAIVESYCTPCHRQVIINFNKEQRGKPKAFKFFNQWLLDAECHVRAAWAIRVHGTPMFKLVQKLKATKAALRSVELAKWDSEDNLVERLDIPWTRCLSEDDRTSNGCGYGAILRNEFGTPRFALARGRLHGSEIYMEILAIQCGLEEAIRLRYYEGLQKCLGLYSQNGQYSCDEIDQLSALYKSLQQQYSWSSAVKRIPLDFLLGEKFREAASNYIRPLLTKGVPSLFTDLSPLYNHLGKADILEKLILELEYSIKTTGGYPGRVEKEPPSTLLWTLFLLAQHYDRQSQHDIALAKIDEAIEHTPTVIDLYSVKGRILKHAGDLAAAAALADEARSMDLADRFINSECVKRMLQADQVGLAEKTALLFTKDGDQHNNLHDMQCMWYELASGESYFRQGDLGRALKKFLAVEKHYADMTEDQFDFHSYCLRKMTLRAYLEMLKFQDRLHSHAYFHKAASGAIRCYIKLYDAPSKSATEEDDEMSRLLPSQKKKMRQRQRKAEARAKKEAEGKTEELAAAAVSKSGKRPHAKPVDLDPHGEKLLQVEDPLLEATKYLKLLQKNSSESLETHLLSFEINMRKQKILLAFQAVKQLIRLDTDNPNSHCCLIRFFHKVGCMAAPVSDTEKLIWSVLEAERPTLSQLHEKSLTEANISFFEKHKDSLIHRAAAAEMLYVLEPDKKPDAIKLIEDSTNNLVSTNGALGPVKEWKLKDCIAVHKLLGIVLVDPDAASRWKVRCAEYFPFSTYFEGIHSSVIPDSVNDKICRIPENGSADPGMVHLEAGQCRDSHSLNGKLEAFKDLTI</sequence>
<comment type="caution">
    <text evidence="5">The sequence shown here is derived from an EMBL/GenBank/DDBJ whole genome shotgun (WGS) entry which is preliminary data.</text>
</comment>
<feature type="region of interest" description="Disordered" evidence="4">
    <location>
        <begin position="820"/>
        <end position="879"/>
    </location>
</feature>
<feature type="repeat" description="TPR" evidence="3">
    <location>
        <begin position="77"/>
        <end position="110"/>
    </location>
</feature>
<dbReference type="SUPFAM" id="SSF56219">
    <property type="entry name" value="DNase I-like"/>
    <property type="match status" value="1"/>
</dbReference>
<dbReference type="Proteomes" id="UP000655225">
    <property type="component" value="Unassembled WGS sequence"/>
</dbReference>
<dbReference type="InterPro" id="IPR019734">
    <property type="entry name" value="TPR_rpt"/>
</dbReference>
<keyword evidence="1" id="KW-0677">Repeat</keyword>
<dbReference type="PROSITE" id="PS50005">
    <property type="entry name" value="TPR"/>
    <property type="match status" value="1"/>
</dbReference>
<feature type="compositionally biased region" description="Basic and acidic residues" evidence="4">
    <location>
        <begin position="842"/>
        <end position="858"/>
    </location>
</feature>
<dbReference type="GO" id="GO:0005737">
    <property type="term" value="C:cytoplasm"/>
    <property type="evidence" value="ECO:0007669"/>
    <property type="project" value="TreeGrafter"/>
</dbReference>
<reference evidence="5 6" key="1">
    <citation type="submission" date="2020-04" db="EMBL/GenBank/DDBJ databases">
        <title>Plant Genome Project.</title>
        <authorList>
            <person name="Zhang R.-G."/>
        </authorList>
    </citation>
    <scope>NUCLEOTIDE SEQUENCE [LARGE SCALE GENOMIC DNA]</scope>
    <source>
        <strain evidence="5">YNK0</strain>
        <tissue evidence="5">Leaf</tissue>
    </source>
</reference>
<evidence type="ECO:0000256" key="3">
    <source>
        <dbReference type="PROSITE-ProRule" id="PRU00339"/>
    </source>
</evidence>
<name>A0A835DHC1_TETSI</name>
<dbReference type="OMA" id="IWFELNI"/>
<dbReference type="Gene3D" id="1.25.40.1010">
    <property type="match status" value="1"/>
</dbReference>
<keyword evidence="2 3" id="KW-0802">TPR repeat</keyword>
<dbReference type="FunFam" id="1.25.40.1010:FF:000002">
    <property type="entry name" value="N-terminal acetyltransferase catalytic subunit (NAT1)"/>
    <property type="match status" value="1"/>
</dbReference>
<organism evidence="5 6">
    <name type="scientific">Tetracentron sinense</name>
    <name type="common">Spur-leaf</name>
    <dbReference type="NCBI Taxonomy" id="13715"/>
    <lineage>
        <taxon>Eukaryota</taxon>
        <taxon>Viridiplantae</taxon>
        <taxon>Streptophyta</taxon>
        <taxon>Embryophyta</taxon>
        <taxon>Tracheophyta</taxon>
        <taxon>Spermatophyta</taxon>
        <taxon>Magnoliopsida</taxon>
        <taxon>Trochodendrales</taxon>
        <taxon>Trochodendraceae</taxon>
        <taxon>Tetracentron</taxon>
    </lineage>
</organism>
<dbReference type="SUPFAM" id="SSF48452">
    <property type="entry name" value="TPR-like"/>
    <property type="match status" value="2"/>
</dbReference>
<protein>
    <submittedName>
        <fullName evidence="5">Uncharacterized protein</fullName>
    </submittedName>
</protein>
<dbReference type="InterPro" id="IPR036691">
    <property type="entry name" value="Endo/exonu/phosph_ase_sf"/>
</dbReference>
<dbReference type="Gene3D" id="1.25.40.1040">
    <property type="match status" value="2"/>
</dbReference>
<dbReference type="AlphaFoldDB" id="A0A835DHC1"/>
<gene>
    <name evidence="5" type="ORF">HHK36_014042</name>
</gene>
<evidence type="ECO:0000256" key="4">
    <source>
        <dbReference type="SAM" id="MobiDB-lite"/>
    </source>
</evidence>
<accession>A0A835DHC1</accession>
<dbReference type="InterPro" id="IPR011990">
    <property type="entry name" value="TPR-like_helical_dom_sf"/>
</dbReference>
<evidence type="ECO:0000313" key="6">
    <source>
        <dbReference type="Proteomes" id="UP000655225"/>
    </source>
</evidence>
<dbReference type="Pfam" id="PF12569">
    <property type="entry name" value="NatA_aux_su"/>
    <property type="match status" value="2"/>
</dbReference>
<evidence type="ECO:0000256" key="2">
    <source>
        <dbReference type="ARBA" id="ARBA00022803"/>
    </source>
</evidence>
<dbReference type="OrthoDB" id="10263032at2759"/>
<proteinExistence type="predicted"/>
<dbReference type="PANTHER" id="PTHR22767:SF2">
    <property type="entry name" value="N(ALPHA)-ACETYLTRANSFERASE 15_16, ISOFORM A"/>
    <property type="match status" value="1"/>
</dbReference>
<dbReference type="PANTHER" id="PTHR22767">
    <property type="entry name" value="N-TERMINAL ACETYLTRANSFERASE-RELATED"/>
    <property type="match status" value="1"/>
</dbReference>
<evidence type="ECO:0000256" key="1">
    <source>
        <dbReference type="ARBA" id="ARBA00022737"/>
    </source>
</evidence>
<dbReference type="SMART" id="SM00028">
    <property type="entry name" value="TPR"/>
    <property type="match status" value="4"/>
</dbReference>
<evidence type="ECO:0000313" key="5">
    <source>
        <dbReference type="EMBL" id="KAF8400742.1"/>
    </source>
</evidence>